<dbReference type="PANTHER" id="PTHR23257:SF958">
    <property type="entry name" value="SERINE_THREONINE-PROTEIN KINASE WNK4"/>
    <property type="match status" value="1"/>
</dbReference>
<dbReference type="InterPro" id="IPR006597">
    <property type="entry name" value="Sel1-like"/>
</dbReference>
<dbReference type="Proteomes" id="UP001470230">
    <property type="component" value="Unassembled WGS sequence"/>
</dbReference>
<dbReference type="Pfam" id="PF00069">
    <property type="entry name" value="Pkinase"/>
    <property type="match status" value="1"/>
</dbReference>
<dbReference type="InterPro" id="IPR008271">
    <property type="entry name" value="Ser/Thr_kinase_AS"/>
</dbReference>
<gene>
    <name evidence="6" type="ORF">M9Y10_014939</name>
</gene>
<evidence type="ECO:0000259" key="5">
    <source>
        <dbReference type="PROSITE" id="PS50011"/>
    </source>
</evidence>
<sequence>MENKINLENYKQIKRIGFGGYSTVYLTKDLRNEQLCAAKVLNFQLNKPQNDENTKIFTREVNLLSSLQHIAILHFIGFSPHDFYGDPYPTILTEYSSNGSLRDILILLNQGVHPEKWNNTSKYIILYGIAAGMDFIHQNNIIHRDLKPENILLDDFFFPKICDFGLSKIFDINNRSQQSISTTTYNYMAPEMMKDEHQYNELVDVYSYGILLFEIITEKNAYYELDNKYSIPFRVKEGYRPQYPPNFTINSKMKNLIEKCWSQTVSERPNFDSITKILRNDEMATMMSVNLDDFHFYLELIEKTAKSFKPNFHNFLKKEVETFISNSKSTSLSVHKFEGNIYPPLKLGRLNSSCRKQIKKAEEGDADMMFIVGQSLIDGTNGFQKDVSIGLKYLEQAIERNNEEATELYSRLLFEGKIIQKDVQLSLKLIEKPFLNGSSNAKLIRSQIELSKEQPNLSFVKKILLEAIDDNNTEAMIQYGKLMMKENRQKGFERDFNKSLKYFKLAAENGDAEGMAFYSYFLRYGFGVVDFNYEESAKYAKLSCDLGSMTGTAFYSELLSNGYGVKKDVESAVYYAKLSCDNENSFGMNIYGCMLLDGFGNLKRNKNLAFEYLKKSADEGNFEGLCNYAIYLDNYSPQNEEEMVRLYKLSCEEGCPFAARYFGFLFFDGKGVELNPSLGNEYLKIAADLGDSYAMLEYSRNLWNGNGIEINKEEALKYLKNGISHENKECMASYGKLILDSMVPGVDPSEGWKYLDMSRSP</sequence>
<evidence type="ECO:0000313" key="7">
    <source>
        <dbReference type="Proteomes" id="UP001470230"/>
    </source>
</evidence>
<feature type="domain" description="Protein kinase" evidence="5">
    <location>
        <begin position="10"/>
        <end position="298"/>
    </location>
</feature>
<evidence type="ECO:0000313" key="6">
    <source>
        <dbReference type="EMBL" id="KAK8897007.1"/>
    </source>
</evidence>
<keyword evidence="1" id="KW-0723">Serine/threonine-protein kinase</keyword>
<keyword evidence="2 4" id="KW-0547">Nucleotide-binding</keyword>
<evidence type="ECO:0000256" key="4">
    <source>
        <dbReference type="PROSITE-ProRule" id="PRU10141"/>
    </source>
</evidence>
<dbReference type="SMART" id="SM00671">
    <property type="entry name" value="SEL1"/>
    <property type="match status" value="8"/>
</dbReference>
<keyword evidence="1" id="KW-0418">Kinase</keyword>
<dbReference type="SUPFAM" id="SSF81901">
    <property type="entry name" value="HCP-like"/>
    <property type="match status" value="3"/>
</dbReference>
<keyword evidence="1" id="KW-0808">Transferase</keyword>
<organism evidence="6 7">
    <name type="scientific">Tritrichomonas musculus</name>
    <dbReference type="NCBI Taxonomy" id="1915356"/>
    <lineage>
        <taxon>Eukaryota</taxon>
        <taxon>Metamonada</taxon>
        <taxon>Parabasalia</taxon>
        <taxon>Tritrichomonadida</taxon>
        <taxon>Tritrichomonadidae</taxon>
        <taxon>Tritrichomonas</taxon>
    </lineage>
</organism>
<evidence type="ECO:0000256" key="1">
    <source>
        <dbReference type="ARBA" id="ARBA00022527"/>
    </source>
</evidence>
<keyword evidence="3 4" id="KW-0067">ATP-binding</keyword>
<keyword evidence="7" id="KW-1185">Reference proteome</keyword>
<dbReference type="PRINTS" id="PR00109">
    <property type="entry name" value="TYRKINASE"/>
</dbReference>
<comment type="caution">
    <text evidence="6">The sequence shown here is derived from an EMBL/GenBank/DDBJ whole genome shotgun (WGS) entry which is preliminary data.</text>
</comment>
<dbReference type="PROSITE" id="PS00108">
    <property type="entry name" value="PROTEIN_KINASE_ST"/>
    <property type="match status" value="1"/>
</dbReference>
<dbReference type="EMBL" id="JAPFFF010000002">
    <property type="protein sequence ID" value="KAK8897007.1"/>
    <property type="molecule type" value="Genomic_DNA"/>
</dbReference>
<dbReference type="SUPFAM" id="SSF56112">
    <property type="entry name" value="Protein kinase-like (PK-like)"/>
    <property type="match status" value="1"/>
</dbReference>
<dbReference type="Pfam" id="PF08238">
    <property type="entry name" value="Sel1"/>
    <property type="match status" value="7"/>
</dbReference>
<evidence type="ECO:0000256" key="3">
    <source>
        <dbReference type="ARBA" id="ARBA00022840"/>
    </source>
</evidence>
<feature type="binding site" evidence="4">
    <location>
        <position position="39"/>
    </location>
    <ligand>
        <name>ATP</name>
        <dbReference type="ChEBI" id="CHEBI:30616"/>
    </ligand>
</feature>
<dbReference type="InterPro" id="IPR000719">
    <property type="entry name" value="Prot_kinase_dom"/>
</dbReference>
<dbReference type="InterPro" id="IPR011009">
    <property type="entry name" value="Kinase-like_dom_sf"/>
</dbReference>
<protein>
    <recommendedName>
        <fullName evidence="5">Protein kinase domain-containing protein</fullName>
    </recommendedName>
</protein>
<reference evidence="6 7" key="1">
    <citation type="submission" date="2024-04" db="EMBL/GenBank/DDBJ databases">
        <title>Tritrichomonas musculus Genome.</title>
        <authorList>
            <person name="Alves-Ferreira E."/>
            <person name="Grigg M."/>
            <person name="Lorenzi H."/>
            <person name="Galac M."/>
        </authorList>
    </citation>
    <scope>NUCLEOTIDE SEQUENCE [LARGE SCALE GENOMIC DNA]</scope>
    <source>
        <strain evidence="6 7">EAF2021</strain>
    </source>
</reference>
<dbReference type="InterPro" id="IPR017441">
    <property type="entry name" value="Protein_kinase_ATP_BS"/>
</dbReference>
<proteinExistence type="predicted"/>
<dbReference type="PROSITE" id="PS00107">
    <property type="entry name" value="PROTEIN_KINASE_ATP"/>
    <property type="match status" value="1"/>
</dbReference>
<dbReference type="Gene3D" id="1.10.510.10">
    <property type="entry name" value="Transferase(Phosphotransferase) domain 1"/>
    <property type="match status" value="1"/>
</dbReference>
<accession>A0ABR2L0V9</accession>
<dbReference type="PROSITE" id="PS50011">
    <property type="entry name" value="PROTEIN_KINASE_DOM"/>
    <property type="match status" value="1"/>
</dbReference>
<name>A0ABR2L0V9_9EUKA</name>
<dbReference type="InterPro" id="IPR011990">
    <property type="entry name" value="TPR-like_helical_dom_sf"/>
</dbReference>
<dbReference type="Gene3D" id="1.25.40.10">
    <property type="entry name" value="Tetratricopeptide repeat domain"/>
    <property type="match status" value="2"/>
</dbReference>
<dbReference type="InterPro" id="IPR001245">
    <property type="entry name" value="Ser-Thr/Tyr_kinase_cat_dom"/>
</dbReference>
<dbReference type="PANTHER" id="PTHR23257">
    <property type="entry name" value="SERINE-THREONINE PROTEIN KINASE"/>
    <property type="match status" value="1"/>
</dbReference>
<dbReference type="SMART" id="SM00220">
    <property type="entry name" value="S_TKc"/>
    <property type="match status" value="1"/>
</dbReference>
<evidence type="ECO:0000256" key="2">
    <source>
        <dbReference type="ARBA" id="ARBA00022741"/>
    </source>
</evidence>
<dbReference type="InterPro" id="IPR050167">
    <property type="entry name" value="Ser_Thr_protein_kinase"/>
</dbReference>